<dbReference type="PANTHER" id="PTHR33240:SF8">
    <property type="entry name" value="OS03G0439900 PROTEIN"/>
    <property type="match status" value="1"/>
</dbReference>
<sequence length="110" mass="11916">MQGPTSTSLPRSWHWIQLETHSPDVGTRANCILPGRDCGCQFPLHDPLVITAEITHCEVAWVFVDGGSSVNIIFLSAFKQLGVSENLLTNVALHSSPSVEDMCNPLATCP</sequence>
<keyword evidence="2" id="KW-1185">Reference proteome</keyword>
<dbReference type="EMBL" id="JAJFAZ020000003">
    <property type="protein sequence ID" value="KAI5339032.1"/>
    <property type="molecule type" value="Genomic_DNA"/>
</dbReference>
<dbReference type="Proteomes" id="UP001054821">
    <property type="component" value="Chromosome 3"/>
</dbReference>
<gene>
    <name evidence="1" type="ORF">L3X38_018304</name>
</gene>
<organism evidence="1 2">
    <name type="scientific">Prunus dulcis</name>
    <name type="common">Almond</name>
    <name type="synonym">Amygdalus dulcis</name>
    <dbReference type="NCBI Taxonomy" id="3755"/>
    <lineage>
        <taxon>Eukaryota</taxon>
        <taxon>Viridiplantae</taxon>
        <taxon>Streptophyta</taxon>
        <taxon>Embryophyta</taxon>
        <taxon>Tracheophyta</taxon>
        <taxon>Spermatophyta</taxon>
        <taxon>Magnoliopsida</taxon>
        <taxon>eudicotyledons</taxon>
        <taxon>Gunneridae</taxon>
        <taxon>Pentapetalae</taxon>
        <taxon>rosids</taxon>
        <taxon>fabids</taxon>
        <taxon>Rosales</taxon>
        <taxon>Rosaceae</taxon>
        <taxon>Amygdaloideae</taxon>
        <taxon>Amygdaleae</taxon>
        <taxon>Prunus</taxon>
    </lineage>
</organism>
<comment type="caution">
    <text evidence="1">The sequence shown here is derived from an EMBL/GenBank/DDBJ whole genome shotgun (WGS) entry which is preliminary data.</text>
</comment>
<protein>
    <submittedName>
        <fullName evidence="1">Uncharacterized protein</fullName>
    </submittedName>
</protein>
<reference evidence="1 2" key="1">
    <citation type="journal article" date="2022" name="G3 (Bethesda)">
        <title>Whole-genome sequence and methylome profiling of the almond [Prunus dulcis (Mill.) D.A. Webb] cultivar 'Nonpareil'.</title>
        <authorList>
            <person name="D'Amico-Willman K.M."/>
            <person name="Ouma W.Z."/>
            <person name="Meulia T."/>
            <person name="Sideli G.M."/>
            <person name="Gradziel T.M."/>
            <person name="Fresnedo-Ramirez J."/>
        </authorList>
    </citation>
    <scope>NUCLEOTIDE SEQUENCE [LARGE SCALE GENOMIC DNA]</scope>
    <source>
        <strain evidence="1">Clone GOH B32 T37-40</strain>
    </source>
</reference>
<proteinExistence type="predicted"/>
<dbReference type="PANTHER" id="PTHR33240">
    <property type="entry name" value="OS08G0508500 PROTEIN"/>
    <property type="match status" value="1"/>
</dbReference>
<name>A0AAD4WBH7_PRUDU</name>
<evidence type="ECO:0000313" key="2">
    <source>
        <dbReference type="Proteomes" id="UP001054821"/>
    </source>
</evidence>
<evidence type="ECO:0000313" key="1">
    <source>
        <dbReference type="EMBL" id="KAI5339032.1"/>
    </source>
</evidence>
<dbReference type="AlphaFoldDB" id="A0AAD4WBH7"/>
<accession>A0AAD4WBH7</accession>